<proteinExistence type="predicted"/>
<dbReference type="OrthoDB" id="1091280at2"/>
<keyword evidence="3" id="KW-1185">Reference proteome</keyword>
<feature type="region of interest" description="Disordered" evidence="1">
    <location>
        <begin position="302"/>
        <end position="327"/>
    </location>
</feature>
<dbReference type="AlphaFoldDB" id="A0A3D8IN82"/>
<accession>A0A3D8IN82</accession>
<feature type="compositionally biased region" description="Low complexity" evidence="1">
    <location>
        <begin position="318"/>
        <end position="327"/>
    </location>
</feature>
<evidence type="ECO:0000256" key="1">
    <source>
        <dbReference type="SAM" id="MobiDB-lite"/>
    </source>
</evidence>
<dbReference type="RefSeq" id="WP_115542864.1">
    <property type="nucleotide sequence ID" value="NZ_NXLQ01000007.1"/>
</dbReference>
<protein>
    <submittedName>
        <fullName evidence="2">Uncharacterized protein</fullName>
    </submittedName>
</protein>
<dbReference type="Proteomes" id="UP000256379">
    <property type="component" value="Unassembled WGS sequence"/>
</dbReference>
<comment type="caution">
    <text evidence="2">The sequence shown here is derived from an EMBL/GenBank/DDBJ whole genome shotgun (WGS) entry which is preliminary data.</text>
</comment>
<evidence type="ECO:0000313" key="2">
    <source>
        <dbReference type="EMBL" id="RDU66094.1"/>
    </source>
</evidence>
<dbReference type="EMBL" id="NXLQ01000007">
    <property type="protein sequence ID" value="RDU66094.1"/>
    <property type="molecule type" value="Genomic_DNA"/>
</dbReference>
<name>A0A3D8IN82_9HELI</name>
<sequence>MNKNDSKEQPIKFKIQYYRKDNIRSINAFVRNKIEKDMLKVLKNIAEILQIHLQVESETSVGGLIEILTLHIDFPKNYENSLPSLQPHIADILAYYLSYIDGDSMIDDTENLFKNKKIQRLVSNFYQKISKYDKIEKICYKIDGSERFVKKIFFTNFILANKRDIEIDNHAIIEIISPILQEGNYKWRGKYKDEKIDFIMADSLFQQEVIASKYEFTNGSFLQCNLEVTRTFDEYGDESKLRSYKVLKVYEFNKEGLLNNECYNTINNNLWNQNMGEDSKIIHSNDFTKTIHIQKIHKTQQYQSENKKKMKKNEQESQENQPNLFDF</sequence>
<reference evidence="2 3" key="1">
    <citation type="submission" date="2018-04" db="EMBL/GenBank/DDBJ databases">
        <title>Novel Campyloabacter and Helicobacter Species and Strains.</title>
        <authorList>
            <person name="Mannion A.J."/>
            <person name="Shen Z."/>
            <person name="Fox J.G."/>
        </authorList>
    </citation>
    <scope>NUCLEOTIDE SEQUENCE [LARGE SCALE GENOMIC DNA]</scope>
    <source>
        <strain evidence="2 3">MIT 17-337</strain>
    </source>
</reference>
<organism evidence="2 3">
    <name type="scientific">Helicobacter didelphidarum</name>
    <dbReference type="NCBI Taxonomy" id="2040648"/>
    <lineage>
        <taxon>Bacteria</taxon>
        <taxon>Pseudomonadati</taxon>
        <taxon>Campylobacterota</taxon>
        <taxon>Epsilonproteobacteria</taxon>
        <taxon>Campylobacterales</taxon>
        <taxon>Helicobacteraceae</taxon>
        <taxon>Helicobacter</taxon>
    </lineage>
</organism>
<gene>
    <name evidence="2" type="ORF">CQA53_04645</name>
</gene>
<evidence type="ECO:0000313" key="3">
    <source>
        <dbReference type="Proteomes" id="UP000256379"/>
    </source>
</evidence>